<reference evidence="4" key="1">
    <citation type="journal article" date="2019" name="Nat. Commun.">
        <title>The genome of broomcorn millet.</title>
        <authorList>
            <person name="Zou C."/>
            <person name="Miki D."/>
            <person name="Li D."/>
            <person name="Tang Q."/>
            <person name="Xiao L."/>
            <person name="Rajput S."/>
            <person name="Deng P."/>
            <person name="Jia W."/>
            <person name="Huang R."/>
            <person name="Zhang M."/>
            <person name="Sun Y."/>
            <person name="Hu J."/>
            <person name="Fu X."/>
            <person name="Schnable P.S."/>
            <person name="Li F."/>
            <person name="Zhang H."/>
            <person name="Feng B."/>
            <person name="Zhu X."/>
            <person name="Liu R."/>
            <person name="Schnable J.C."/>
            <person name="Zhu J.-K."/>
            <person name="Zhang H."/>
        </authorList>
    </citation>
    <scope>NUCLEOTIDE SEQUENCE [LARGE SCALE GENOMIC DNA]</scope>
</reference>
<dbReference type="PANTHER" id="PTHR46224">
    <property type="entry name" value="ANKYRIN REPEAT FAMILY PROTEIN"/>
    <property type="match status" value="1"/>
</dbReference>
<accession>A0A3L6QS59</accession>
<gene>
    <name evidence="3" type="ORF">C2845_PM04G16570</name>
</gene>
<feature type="repeat" description="ANK" evidence="1">
    <location>
        <begin position="114"/>
        <end position="146"/>
    </location>
</feature>
<organism evidence="3 4">
    <name type="scientific">Panicum miliaceum</name>
    <name type="common">Proso millet</name>
    <name type="synonym">Broomcorn millet</name>
    <dbReference type="NCBI Taxonomy" id="4540"/>
    <lineage>
        <taxon>Eukaryota</taxon>
        <taxon>Viridiplantae</taxon>
        <taxon>Streptophyta</taxon>
        <taxon>Embryophyta</taxon>
        <taxon>Tracheophyta</taxon>
        <taxon>Spermatophyta</taxon>
        <taxon>Magnoliopsida</taxon>
        <taxon>Liliopsida</taxon>
        <taxon>Poales</taxon>
        <taxon>Poaceae</taxon>
        <taxon>PACMAD clade</taxon>
        <taxon>Panicoideae</taxon>
        <taxon>Panicodae</taxon>
        <taxon>Paniceae</taxon>
        <taxon>Panicinae</taxon>
        <taxon>Panicum</taxon>
        <taxon>Panicum sect. Panicum</taxon>
    </lineage>
</organism>
<name>A0A3L6QS59_PANMI</name>
<dbReference type="Proteomes" id="UP000275267">
    <property type="component" value="Unassembled WGS sequence"/>
</dbReference>
<dbReference type="PANTHER" id="PTHR46224:SF56">
    <property type="match status" value="1"/>
</dbReference>
<dbReference type="OrthoDB" id="667534at2759"/>
<dbReference type="EMBL" id="PQIB02000011">
    <property type="protein sequence ID" value="RLM86523.1"/>
    <property type="molecule type" value="Genomic_DNA"/>
</dbReference>
<dbReference type="Pfam" id="PF12796">
    <property type="entry name" value="Ank_2"/>
    <property type="match status" value="2"/>
</dbReference>
<dbReference type="Gene3D" id="1.25.40.10">
    <property type="entry name" value="Tetratricopeptide repeat domain"/>
    <property type="match status" value="1"/>
</dbReference>
<dbReference type="SUPFAM" id="SSF48403">
    <property type="entry name" value="Ankyrin repeat"/>
    <property type="match status" value="1"/>
</dbReference>
<dbReference type="SMART" id="SM00248">
    <property type="entry name" value="ANK"/>
    <property type="match status" value="7"/>
</dbReference>
<dbReference type="PROSITE" id="PS50297">
    <property type="entry name" value="ANK_REP_REGION"/>
    <property type="match status" value="5"/>
</dbReference>
<feature type="repeat" description="ANK" evidence="1">
    <location>
        <begin position="243"/>
        <end position="275"/>
    </location>
</feature>
<feature type="region of interest" description="Disordered" evidence="2">
    <location>
        <begin position="1"/>
        <end position="27"/>
    </location>
</feature>
<sequence length="441" mass="47682">MESSPSSSGWPPSHPQRARAPQLVPRNPRANLSVEDITVKLLGAAYAGDIPQFKKLAKRLEKEGKSMEEAVTGIKDQWNRGYGPLHYAAAAGKVEMCKFLIKDLKVDVHTTQTLGATPLIVAVQFRHSAVARLLLVHGADPNKAASNGVTPLHMAAFLDTCEVGDLLLSKGAYVDPMWEERTPLYLACQCGNDRMMELLLRHQADPNAAVLLEHTPLKAAISAHPLRGVELLIKAGVDVNAGQPVTPLMVAALAGYSDCIKCLLKAGVDANIPNDKGRVPIEIAAMKGCQECVEILFPVKAPLAKIADWSIDGITQHAKITRSKPQVWEDSKPDFEADGDAAFSERDYAHSLTLYTKAVDTDPDNSTLYAKMSLCSLHTGDKGKALDDADTYKGMQPNLSKSCYAQGAALILVKEYGRACEALMSCLHMDFGSKPTDIASR</sequence>
<dbReference type="PROSITE" id="PS50088">
    <property type="entry name" value="ANK_REPEAT"/>
    <property type="match status" value="5"/>
</dbReference>
<dbReference type="InterPro" id="IPR011990">
    <property type="entry name" value="TPR-like_helical_dom_sf"/>
</dbReference>
<keyword evidence="4" id="KW-1185">Reference proteome</keyword>
<dbReference type="AlphaFoldDB" id="A0A3L6QS59"/>
<feature type="repeat" description="ANK" evidence="1">
    <location>
        <begin position="80"/>
        <end position="102"/>
    </location>
</feature>
<evidence type="ECO:0000313" key="3">
    <source>
        <dbReference type="EMBL" id="RLM86523.1"/>
    </source>
</evidence>
<protein>
    <submittedName>
        <fullName evidence="3">Uncharacterized protein</fullName>
    </submittedName>
</protein>
<dbReference type="Pfam" id="PF00023">
    <property type="entry name" value="Ank"/>
    <property type="match status" value="1"/>
</dbReference>
<comment type="caution">
    <text evidence="3">The sequence shown here is derived from an EMBL/GenBank/DDBJ whole genome shotgun (WGS) entry which is preliminary data.</text>
</comment>
<evidence type="ECO:0000313" key="4">
    <source>
        <dbReference type="Proteomes" id="UP000275267"/>
    </source>
</evidence>
<keyword evidence="1" id="KW-0040">ANK repeat</keyword>
<dbReference type="InterPro" id="IPR002110">
    <property type="entry name" value="Ankyrin_rpt"/>
</dbReference>
<feature type="repeat" description="ANK" evidence="1">
    <location>
        <begin position="147"/>
        <end position="175"/>
    </location>
</feature>
<feature type="repeat" description="ANK" evidence="1">
    <location>
        <begin position="179"/>
        <end position="211"/>
    </location>
</feature>
<dbReference type="InterPro" id="IPR036770">
    <property type="entry name" value="Ankyrin_rpt-contain_sf"/>
</dbReference>
<evidence type="ECO:0000256" key="2">
    <source>
        <dbReference type="SAM" id="MobiDB-lite"/>
    </source>
</evidence>
<dbReference type="SUPFAM" id="SSF48452">
    <property type="entry name" value="TPR-like"/>
    <property type="match status" value="1"/>
</dbReference>
<dbReference type="STRING" id="4540.A0A3L6QS59"/>
<dbReference type="Gene3D" id="1.25.40.20">
    <property type="entry name" value="Ankyrin repeat-containing domain"/>
    <property type="match status" value="2"/>
</dbReference>
<evidence type="ECO:0000256" key="1">
    <source>
        <dbReference type="PROSITE-ProRule" id="PRU00023"/>
    </source>
</evidence>
<feature type="compositionally biased region" description="Low complexity" evidence="2">
    <location>
        <begin position="1"/>
        <end position="11"/>
    </location>
</feature>
<dbReference type="PRINTS" id="PR01415">
    <property type="entry name" value="ANKYRIN"/>
</dbReference>
<dbReference type="InterPro" id="IPR051616">
    <property type="entry name" value="Cul2-RING_E3_ligase_SR"/>
</dbReference>
<proteinExistence type="predicted"/>